<dbReference type="NCBIfam" id="NF009292">
    <property type="entry name" value="PRK12651.1-3"/>
    <property type="match status" value="1"/>
</dbReference>
<evidence type="ECO:0000256" key="3">
    <source>
        <dbReference type="ARBA" id="ARBA00022449"/>
    </source>
</evidence>
<comment type="similarity">
    <text evidence="2">Belongs to the CPA3 antiporters (TC 2.A.63) subunit E family.</text>
</comment>
<dbReference type="GO" id="GO:0008324">
    <property type="term" value="F:monoatomic cation transmembrane transporter activity"/>
    <property type="evidence" value="ECO:0007669"/>
    <property type="project" value="InterPro"/>
</dbReference>
<name>A0A5J6SP21_9BACI</name>
<sequence>MAFQILLNVVIALTWMFLSVSFKPTTFIVGYLLGLLMLWMLRKSFSSRFYLDRIWAVIKLVILFLKELTLSNIAVLLLIIKPKMPIRPAIFAMPTVLEKDWEITLLSSLITLTPGTIVIDISDDNKTLYIHSIDFDNVDDAINSIKNTFEKAILEVSKS</sequence>
<reference evidence="9 10" key="1">
    <citation type="submission" date="2018-07" db="EMBL/GenBank/DDBJ databases">
        <title>Complete genome sequence of Psychrobacillus sp. PB01, isolated from iceberg, and comparative genome analysis of Psychrobacillus strains.</title>
        <authorList>
            <person name="Lee P.C."/>
        </authorList>
    </citation>
    <scope>NUCLEOTIDE SEQUENCE [LARGE SCALE GENOMIC DNA]</scope>
    <source>
        <strain evidence="9 10">PB01</strain>
    </source>
</reference>
<keyword evidence="3" id="KW-0050">Antiport</keyword>
<dbReference type="RefSeq" id="WP_151700711.1">
    <property type="nucleotide sequence ID" value="NZ_CP031223.1"/>
</dbReference>
<evidence type="ECO:0000256" key="7">
    <source>
        <dbReference type="ARBA" id="ARBA00023136"/>
    </source>
</evidence>
<dbReference type="InterPro" id="IPR002758">
    <property type="entry name" value="Cation_antiport_E"/>
</dbReference>
<feature type="transmembrane region" description="Helical" evidence="8">
    <location>
        <begin position="57"/>
        <end position="80"/>
    </location>
</feature>
<dbReference type="Proteomes" id="UP000325517">
    <property type="component" value="Chromosome"/>
</dbReference>
<keyword evidence="5 8" id="KW-0812">Transmembrane</keyword>
<keyword evidence="3" id="KW-0813">Transport</keyword>
<dbReference type="OrthoDB" id="9800498at2"/>
<keyword evidence="6 8" id="KW-1133">Transmembrane helix</keyword>
<dbReference type="PANTHER" id="PTHR34584">
    <property type="entry name" value="NA(+)/H(+) ANTIPORTER SUBUNIT E1"/>
    <property type="match status" value="1"/>
</dbReference>
<comment type="subcellular location">
    <subcellularLocation>
        <location evidence="1">Cell membrane</location>
        <topology evidence="1">Multi-pass membrane protein</topology>
    </subcellularLocation>
</comment>
<evidence type="ECO:0000256" key="8">
    <source>
        <dbReference type="SAM" id="Phobius"/>
    </source>
</evidence>
<gene>
    <name evidence="9" type="ORF">PB01_13800</name>
</gene>
<dbReference type="GO" id="GO:0005886">
    <property type="term" value="C:plasma membrane"/>
    <property type="evidence" value="ECO:0007669"/>
    <property type="project" value="UniProtKB-SubCell"/>
</dbReference>
<evidence type="ECO:0000313" key="9">
    <source>
        <dbReference type="EMBL" id="QFF99810.1"/>
    </source>
</evidence>
<dbReference type="PIRSF" id="PIRSF019239">
    <property type="entry name" value="MrpE"/>
    <property type="match status" value="1"/>
</dbReference>
<dbReference type="Pfam" id="PF01899">
    <property type="entry name" value="MNHE"/>
    <property type="match status" value="1"/>
</dbReference>
<evidence type="ECO:0000256" key="1">
    <source>
        <dbReference type="ARBA" id="ARBA00004651"/>
    </source>
</evidence>
<keyword evidence="4" id="KW-1003">Cell membrane</keyword>
<evidence type="ECO:0000256" key="6">
    <source>
        <dbReference type="ARBA" id="ARBA00022989"/>
    </source>
</evidence>
<proteinExistence type="inferred from homology"/>
<organism evidence="9 10">
    <name type="scientific">Psychrobacillus glaciei</name>
    <dbReference type="NCBI Taxonomy" id="2283160"/>
    <lineage>
        <taxon>Bacteria</taxon>
        <taxon>Bacillati</taxon>
        <taxon>Bacillota</taxon>
        <taxon>Bacilli</taxon>
        <taxon>Bacillales</taxon>
        <taxon>Bacillaceae</taxon>
        <taxon>Psychrobacillus</taxon>
    </lineage>
</organism>
<dbReference type="EMBL" id="CP031223">
    <property type="protein sequence ID" value="QFF99810.1"/>
    <property type="molecule type" value="Genomic_DNA"/>
</dbReference>
<evidence type="ECO:0000313" key="10">
    <source>
        <dbReference type="Proteomes" id="UP000325517"/>
    </source>
</evidence>
<dbReference type="KEGG" id="psyo:PB01_13800"/>
<evidence type="ECO:0000256" key="2">
    <source>
        <dbReference type="ARBA" id="ARBA00006228"/>
    </source>
</evidence>
<evidence type="ECO:0000256" key="5">
    <source>
        <dbReference type="ARBA" id="ARBA00022692"/>
    </source>
</evidence>
<keyword evidence="10" id="KW-1185">Reference proteome</keyword>
<protein>
    <submittedName>
        <fullName evidence="9">Na+/H+ antiporter subunit E</fullName>
    </submittedName>
</protein>
<keyword evidence="7 8" id="KW-0472">Membrane</keyword>
<dbReference type="PANTHER" id="PTHR34584:SF1">
    <property type="entry name" value="NA(+)_H(+) ANTIPORTER SUBUNIT E1"/>
    <property type="match status" value="1"/>
</dbReference>
<evidence type="ECO:0000256" key="4">
    <source>
        <dbReference type="ARBA" id="ARBA00022475"/>
    </source>
</evidence>
<accession>A0A5J6SP21</accession>
<dbReference type="GO" id="GO:0015297">
    <property type="term" value="F:antiporter activity"/>
    <property type="evidence" value="ECO:0007669"/>
    <property type="project" value="UniProtKB-KW"/>
</dbReference>
<dbReference type="AlphaFoldDB" id="A0A5J6SP21"/>